<dbReference type="PANTHER" id="PTHR13318">
    <property type="entry name" value="PARTNER OF PAIRED, ISOFORM B-RELATED"/>
    <property type="match status" value="1"/>
</dbReference>
<gene>
    <name evidence="4" type="ORF">FRUB_03173</name>
</gene>
<evidence type="ECO:0000313" key="5">
    <source>
        <dbReference type="Proteomes" id="UP000214646"/>
    </source>
</evidence>
<feature type="domain" description="F-box/LRR-repeat protein 15-like leucin rich repeat" evidence="3">
    <location>
        <begin position="376"/>
        <end position="493"/>
    </location>
</feature>
<protein>
    <submittedName>
        <fullName evidence="4">Rab family protein</fullName>
    </submittedName>
</protein>
<dbReference type="InterPro" id="IPR057207">
    <property type="entry name" value="FBXL15_LRR"/>
</dbReference>
<evidence type="ECO:0000256" key="2">
    <source>
        <dbReference type="SAM" id="SignalP"/>
    </source>
</evidence>
<evidence type="ECO:0000256" key="1">
    <source>
        <dbReference type="SAM" id="Coils"/>
    </source>
</evidence>
<dbReference type="InterPro" id="IPR032675">
    <property type="entry name" value="LRR_dom_sf"/>
</dbReference>
<dbReference type="PANTHER" id="PTHR13318:SF105">
    <property type="entry name" value="F-BOX_LRR-REPEAT PROTEIN 3"/>
    <property type="match status" value="1"/>
</dbReference>
<dbReference type="Proteomes" id="UP000214646">
    <property type="component" value="Unassembled WGS sequence"/>
</dbReference>
<evidence type="ECO:0000259" key="3">
    <source>
        <dbReference type="Pfam" id="PF25372"/>
    </source>
</evidence>
<dbReference type="AlphaFoldDB" id="A0A225DV91"/>
<organism evidence="4 5">
    <name type="scientific">Fimbriiglobus ruber</name>
    <dbReference type="NCBI Taxonomy" id="1908690"/>
    <lineage>
        <taxon>Bacteria</taxon>
        <taxon>Pseudomonadati</taxon>
        <taxon>Planctomycetota</taxon>
        <taxon>Planctomycetia</taxon>
        <taxon>Gemmatales</taxon>
        <taxon>Gemmataceae</taxon>
        <taxon>Fimbriiglobus</taxon>
    </lineage>
</organism>
<keyword evidence="1" id="KW-0175">Coiled coil</keyword>
<dbReference type="GO" id="GO:0031146">
    <property type="term" value="P:SCF-dependent proteasomal ubiquitin-dependent protein catabolic process"/>
    <property type="evidence" value="ECO:0007669"/>
    <property type="project" value="TreeGrafter"/>
</dbReference>
<reference evidence="5" key="1">
    <citation type="submission" date="2017-06" db="EMBL/GenBank/DDBJ databases">
        <title>Genome analysis of Fimbriiglobus ruber SP5, the first member of the order Planctomycetales with confirmed chitinolytic capability.</title>
        <authorList>
            <person name="Ravin N.V."/>
            <person name="Rakitin A.L."/>
            <person name="Ivanova A.A."/>
            <person name="Beletsky A.V."/>
            <person name="Kulichevskaya I.S."/>
            <person name="Mardanov A.V."/>
            <person name="Dedysh S.N."/>
        </authorList>
    </citation>
    <scope>NUCLEOTIDE SEQUENCE [LARGE SCALE GENOMIC DNA]</scope>
    <source>
        <strain evidence="5">SP5</strain>
    </source>
</reference>
<feature type="coiled-coil region" evidence="1">
    <location>
        <begin position="95"/>
        <end position="138"/>
    </location>
</feature>
<comment type="caution">
    <text evidence="4">The sequence shown here is derived from an EMBL/GenBank/DDBJ whole genome shotgun (WGS) entry which is preliminary data.</text>
</comment>
<dbReference type="EMBL" id="NIDE01000004">
    <property type="protein sequence ID" value="OWK43574.1"/>
    <property type="molecule type" value="Genomic_DNA"/>
</dbReference>
<dbReference type="Pfam" id="PF25372">
    <property type="entry name" value="DUF7885"/>
    <property type="match status" value="1"/>
</dbReference>
<proteinExistence type="predicted"/>
<evidence type="ECO:0000313" key="4">
    <source>
        <dbReference type="EMBL" id="OWK43574.1"/>
    </source>
</evidence>
<keyword evidence="5" id="KW-1185">Reference proteome</keyword>
<sequence length="516" mass="57279">MKKKILSFICLVLMVVASTGNLRSADKVGEKLEKAKGLYEKEMKKIETDAKKYFEAEEKKWRSAANKKKVDEILDQRRAFETDGSLPNTAPSLLRKNLVRQREILEKSYQEAIGQYTKAKMDEHASTAEKELKELLTKNAIVEPKDLGGNANVFRTERKCAEKLIDYFTLTLIMSDGSEINIDSGSQLPNMPFVIMGVVSVVPTRQLNPKFVDETFLPIVANLNHLRRIWPSGPASFLPISDEQLEALAKLPAVKTLDSLVCELGLSNKTINSLKKFGHLKQLGCGAAAADDAVLAKLNELQSLQELTLIDLGKIGTVTKMGLDKITSMPLSRLELKSSPAISRNFFQNLQKMPRLYFVDFGESPVENEHLKELAKCQTLGIVYLYGNTKITDDGIVHLTGVRNLNSLHIGFNSNISDAALLHMDKIANLNQLRVESTRISDAGMMHLSKCQRLTDLWAPNTQITDAGLNQIAKIKSLKKVTLRGTKVTEGGGKLLAKVRPDLTIYLDSGTIEAKK</sequence>
<dbReference type="GO" id="GO:0019005">
    <property type="term" value="C:SCF ubiquitin ligase complex"/>
    <property type="evidence" value="ECO:0007669"/>
    <property type="project" value="TreeGrafter"/>
</dbReference>
<feature type="chain" id="PRO_5012466009" evidence="2">
    <location>
        <begin position="25"/>
        <end position="516"/>
    </location>
</feature>
<dbReference type="OrthoDB" id="252920at2"/>
<feature type="signal peptide" evidence="2">
    <location>
        <begin position="1"/>
        <end position="24"/>
    </location>
</feature>
<name>A0A225DV91_9BACT</name>
<dbReference type="Gene3D" id="3.80.10.10">
    <property type="entry name" value="Ribonuclease Inhibitor"/>
    <property type="match status" value="2"/>
</dbReference>
<dbReference type="SUPFAM" id="SSF52047">
    <property type="entry name" value="RNI-like"/>
    <property type="match status" value="1"/>
</dbReference>
<accession>A0A225DV91</accession>
<dbReference type="RefSeq" id="WP_088254393.1">
    <property type="nucleotide sequence ID" value="NZ_NIDE01000004.1"/>
</dbReference>
<keyword evidence="2" id="KW-0732">Signal</keyword>